<evidence type="ECO:0000313" key="2">
    <source>
        <dbReference type="EMBL" id="CAF1583335.1"/>
    </source>
</evidence>
<proteinExistence type="predicted"/>
<evidence type="ECO:0000256" key="1">
    <source>
        <dbReference type="SAM" id="Phobius"/>
    </source>
</evidence>
<evidence type="ECO:0000313" key="3">
    <source>
        <dbReference type="Proteomes" id="UP000663828"/>
    </source>
</evidence>
<keyword evidence="3" id="KW-1185">Reference proteome</keyword>
<dbReference type="EMBL" id="CAJNOR010006031">
    <property type="protein sequence ID" value="CAF1583335.1"/>
    <property type="molecule type" value="Genomic_DNA"/>
</dbReference>
<keyword evidence="1" id="KW-1133">Transmembrane helix</keyword>
<sequence length="125" mass="14610">MSTIKVYPRGIDDKSFKVPIRYQFYLYYFMPYVLMSDLKDIDAGAQGLFIQDGNFDLHTLSRYPDRIYLRSIDNIPIENATYILNISDHLVEEACRTKTDKMSLIALIVAILTLIWTIFQPIYSQ</sequence>
<protein>
    <submittedName>
        <fullName evidence="2">Uncharacterized protein</fullName>
    </submittedName>
</protein>
<gene>
    <name evidence="2" type="ORF">XAT740_LOCUS45757</name>
</gene>
<feature type="transmembrane region" description="Helical" evidence="1">
    <location>
        <begin position="104"/>
        <end position="123"/>
    </location>
</feature>
<dbReference type="AlphaFoldDB" id="A0A815ZHK8"/>
<accession>A0A815ZHK8</accession>
<reference evidence="2" key="1">
    <citation type="submission" date="2021-02" db="EMBL/GenBank/DDBJ databases">
        <authorList>
            <person name="Nowell W R."/>
        </authorList>
    </citation>
    <scope>NUCLEOTIDE SEQUENCE</scope>
</reference>
<dbReference type="Proteomes" id="UP000663828">
    <property type="component" value="Unassembled WGS sequence"/>
</dbReference>
<name>A0A815ZHK8_ADIRI</name>
<organism evidence="2 3">
    <name type="scientific">Adineta ricciae</name>
    <name type="common">Rotifer</name>
    <dbReference type="NCBI Taxonomy" id="249248"/>
    <lineage>
        <taxon>Eukaryota</taxon>
        <taxon>Metazoa</taxon>
        <taxon>Spiralia</taxon>
        <taxon>Gnathifera</taxon>
        <taxon>Rotifera</taxon>
        <taxon>Eurotatoria</taxon>
        <taxon>Bdelloidea</taxon>
        <taxon>Adinetida</taxon>
        <taxon>Adinetidae</taxon>
        <taxon>Adineta</taxon>
    </lineage>
</organism>
<keyword evidence="1" id="KW-0812">Transmembrane</keyword>
<keyword evidence="1" id="KW-0472">Membrane</keyword>
<comment type="caution">
    <text evidence="2">The sequence shown here is derived from an EMBL/GenBank/DDBJ whole genome shotgun (WGS) entry which is preliminary data.</text>
</comment>